<evidence type="ECO:0000256" key="5">
    <source>
        <dbReference type="ARBA" id="ARBA00023222"/>
    </source>
</evidence>
<dbReference type="PANTHER" id="PTHR21022:SF19">
    <property type="entry name" value="PREPHENATE DEHYDRATASE-RELATED"/>
    <property type="match status" value="1"/>
</dbReference>
<organism evidence="10 11">
    <name type="scientific">Hymenobacter edaphi</name>
    <dbReference type="NCBI Taxonomy" id="2211146"/>
    <lineage>
        <taxon>Bacteria</taxon>
        <taxon>Pseudomonadati</taxon>
        <taxon>Bacteroidota</taxon>
        <taxon>Cytophagia</taxon>
        <taxon>Cytophagales</taxon>
        <taxon>Hymenobacteraceae</taxon>
        <taxon>Hymenobacter</taxon>
    </lineage>
</organism>
<keyword evidence="4" id="KW-0057">Aromatic amino acid biosynthesis</keyword>
<comment type="caution">
    <text evidence="10">The sequence shown here is derived from an EMBL/GenBank/DDBJ whole genome shotgun (WGS) entry which is preliminary data.</text>
</comment>
<dbReference type="Gene3D" id="3.30.70.260">
    <property type="match status" value="1"/>
</dbReference>
<keyword evidence="6" id="KW-0456">Lyase</keyword>
<dbReference type="CDD" id="cd04905">
    <property type="entry name" value="ACT_CM-PDT"/>
    <property type="match status" value="1"/>
</dbReference>
<dbReference type="PANTHER" id="PTHR21022">
    <property type="entry name" value="PREPHENATE DEHYDRATASE P PROTEIN"/>
    <property type="match status" value="1"/>
</dbReference>
<dbReference type="InterPro" id="IPR045865">
    <property type="entry name" value="ACT-like_dom_sf"/>
</dbReference>
<dbReference type="PROSITE" id="PS51171">
    <property type="entry name" value="PREPHENATE_DEHYDR_3"/>
    <property type="match status" value="1"/>
</dbReference>
<keyword evidence="11" id="KW-1185">Reference proteome</keyword>
<evidence type="ECO:0000313" key="11">
    <source>
        <dbReference type="Proteomes" id="UP000248553"/>
    </source>
</evidence>
<dbReference type="InterPro" id="IPR002912">
    <property type="entry name" value="ACT_dom"/>
</dbReference>
<protein>
    <recommendedName>
        <fullName evidence="2">prephenate dehydratase</fullName>
        <ecNumber evidence="2">4.2.1.51</ecNumber>
    </recommendedName>
</protein>
<evidence type="ECO:0000256" key="7">
    <source>
        <dbReference type="ARBA" id="ARBA00047848"/>
    </source>
</evidence>
<keyword evidence="3" id="KW-0028">Amino-acid biosynthesis</keyword>
<keyword evidence="5" id="KW-0584">Phenylalanine biosynthesis</keyword>
<evidence type="ECO:0000256" key="3">
    <source>
        <dbReference type="ARBA" id="ARBA00022605"/>
    </source>
</evidence>
<comment type="catalytic activity">
    <reaction evidence="7">
        <text>prephenate + H(+) = 3-phenylpyruvate + CO2 + H2O</text>
        <dbReference type="Rhea" id="RHEA:21648"/>
        <dbReference type="ChEBI" id="CHEBI:15377"/>
        <dbReference type="ChEBI" id="CHEBI:15378"/>
        <dbReference type="ChEBI" id="CHEBI:16526"/>
        <dbReference type="ChEBI" id="CHEBI:18005"/>
        <dbReference type="ChEBI" id="CHEBI:29934"/>
        <dbReference type="EC" id="4.2.1.51"/>
    </reaction>
</comment>
<dbReference type="Proteomes" id="UP000248553">
    <property type="component" value="Unassembled WGS sequence"/>
</dbReference>
<dbReference type="OrthoDB" id="9802281at2"/>
<feature type="domain" description="Prephenate dehydratase" evidence="8">
    <location>
        <begin position="4"/>
        <end position="182"/>
    </location>
</feature>
<evidence type="ECO:0000256" key="1">
    <source>
        <dbReference type="ARBA" id="ARBA00004741"/>
    </source>
</evidence>
<dbReference type="GO" id="GO:0005737">
    <property type="term" value="C:cytoplasm"/>
    <property type="evidence" value="ECO:0007669"/>
    <property type="project" value="TreeGrafter"/>
</dbReference>
<dbReference type="EC" id="4.2.1.51" evidence="2"/>
<dbReference type="EMBL" id="QHKM01000012">
    <property type="protein sequence ID" value="RAK62694.1"/>
    <property type="molecule type" value="Genomic_DNA"/>
</dbReference>
<dbReference type="Pfam" id="PF00800">
    <property type="entry name" value="PDT"/>
    <property type="match status" value="1"/>
</dbReference>
<dbReference type="UniPathway" id="UPA00121">
    <property type="reaction ID" value="UER00345"/>
</dbReference>
<proteinExistence type="predicted"/>
<gene>
    <name evidence="10" type="ORF">DLM85_22770</name>
</gene>
<dbReference type="PROSITE" id="PS51671">
    <property type="entry name" value="ACT"/>
    <property type="match status" value="1"/>
</dbReference>
<feature type="domain" description="ACT" evidence="9">
    <location>
        <begin position="196"/>
        <end position="272"/>
    </location>
</feature>
<reference evidence="11" key="1">
    <citation type="submission" date="2018-05" db="EMBL/GenBank/DDBJ databases">
        <authorList>
            <person name="Nie L."/>
        </authorList>
    </citation>
    <scope>NUCLEOTIDE SEQUENCE [LARGE SCALE GENOMIC DNA]</scope>
    <source>
        <strain evidence="11">NL</strain>
    </source>
</reference>
<evidence type="ECO:0000259" key="8">
    <source>
        <dbReference type="PROSITE" id="PS51171"/>
    </source>
</evidence>
<dbReference type="CDD" id="cd13631">
    <property type="entry name" value="PBP2_Ct-PDT_like"/>
    <property type="match status" value="1"/>
</dbReference>
<evidence type="ECO:0000313" key="10">
    <source>
        <dbReference type="EMBL" id="RAK62694.1"/>
    </source>
</evidence>
<dbReference type="Gene3D" id="3.40.190.10">
    <property type="entry name" value="Periplasmic binding protein-like II"/>
    <property type="match status" value="2"/>
</dbReference>
<dbReference type="AlphaFoldDB" id="A0A328BAG3"/>
<evidence type="ECO:0000259" key="9">
    <source>
        <dbReference type="PROSITE" id="PS51671"/>
    </source>
</evidence>
<dbReference type="GO" id="GO:0004664">
    <property type="term" value="F:prephenate dehydratase activity"/>
    <property type="evidence" value="ECO:0007669"/>
    <property type="project" value="UniProtKB-EC"/>
</dbReference>
<dbReference type="InterPro" id="IPR001086">
    <property type="entry name" value="Preph_deHydtase"/>
</dbReference>
<evidence type="ECO:0000256" key="6">
    <source>
        <dbReference type="ARBA" id="ARBA00023239"/>
    </source>
</evidence>
<dbReference type="SUPFAM" id="SSF53850">
    <property type="entry name" value="Periplasmic binding protein-like II"/>
    <property type="match status" value="1"/>
</dbReference>
<dbReference type="GO" id="GO:0009094">
    <property type="term" value="P:L-phenylalanine biosynthetic process"/>
    <property type="evidence" value="ECO:0007669"/>
    <property type="project" value="UniProtKB-UniPathway"/>
</dbReference>
<comment type="pathway">
    <text evidence="1">Amino-acid biosynthesis; L-phenylalanine biosynthesis; phenylpyruvate from prephenate: step 1/1.</text>
</comment>
<accession>A0A328BAG3</accession>
<dbReference type="SUPFAM" id="SSF55021">
    <property type="entry name" value="ACT-like"/>
    <property type="match status" value="1"/>
</dbReference>
<dbReference type="RefSeq" id="WP_111480491.1">
    <property type="nucleotide sequence ID" value="NZ_QHKM01000012.1"/>
</dbReference>
<name>A0A328BAG3_9BACT</name>
<evidence type="ECO:0000256" key="4">
    <source>
        <dbReference type="ARBA" id="ARBA00023141"/>
    </source>
</evidence>
<evidence type="ECO:0000256" key="2">
    <source>
        <dbReference type="ARBA" id="ARBA00013147"/>
    </source>
</evidence>
<sequence>MTHSVAIQGFAGSFHQIAAGHYFGPQLGAVRPCATFAEVLRQVAQGEAGAGLMAIENSIAGSILPNYRLLQQAELRITGEVYLQIRQHLMALPGQTLAALREVHSHPMALQQCTGFLGQHPHWRLVETEDTALSAQRIREQGLTGVAAVAGELAARLFGLDIVAADIHSAADNYTRFLVVQRAADAAPAEGASKASLYFHTAHRRGALAEVLTRVAAHGINLSKLQSFPRPGTMWEYFFHADLEFDAPEDFERALAELNEVAESVRVLGLYRKGETY</sequence>